<feature type="domain" description="T-SNARE coiled-coil homology" evidence="14">
    <location>
        <begin position="457"/>
        <end position="506"/>
    </location>
</feature>
<evidence type="ECO:0000256" key="5">
    <source>
        <dbReference type="ARBA" id="ARBA00022519"/>
    </source>
</evidence>
<evidence type="ECO:0000259" key="14">
    <source>
        <dbReference type="PROSITE" id="PS50192"/>
    </source>
</evidence>
<dbReference type="GO" id="GO:0005886">
    <property type="term" value="C:plasma membrane"/>
    <property type="evidence" value="ECO:0007669"/>
    <property type="project" value="UniProtKB-SubCell"/>
</dbReference>
<dbReference type="CDD" id="cd11386">
    <property type="entry name" value="MCP_signal"/>
    <property type="match status" value="1"/>
</dbReference>
<gene>
    <name evidence="16" type="ORF">FM069_01715</name>
</gene>
<dbReference type="Pfam" id="PF12729">
    <property type="entry name" value="4HB_MCP_1"/>
    <property type="match status" value="1"/>
</dbReference>
<feature type="domain" description="Methyl-accepting transducer" evidence="13">
    <location>
        <begin position="270"/>
        <end position="506"/>
    </location>
</feature>
<dbReference type="InterPro" id="IPR003660">
    <property type="entry name" value="HAMP_dom"/>
</dbReference>
<evidence type="ECO:0000256" key="9">
    <source>
        <dbReference type="ARBA" id="ARBA00023224"/>
    </source>
</evidence>
<dbReference type="Pfam" id="PF00672">
    <property type="entry name" value="HAMP"/>
    <property type="match status" value="1"/>
</dbReference>
<dbReference type="PRINTS" id="PR00260">
    <property type="entry name" value="CHEMTRNSDUCR"/>
</dbReference>
<dbReference type="InterPro" id="IPR000727">
    <property type="entry name" value="T_SNARE_dom"/>
</dbReference>
<dbReference type="InterPro" id="IPR004090">
    <property type="entry name" value="Chemotax_Me-accpt_rcpt"/>
</dbReference>
<dbReference type="SMART" id="SM00283">
    <property type="entry name" value="MA"/>
    <property type="match status" value="1"/>
</dbReference>
<dbReference type="Gene3D" id="1.10.287.950">
    <property type="entry name" value="Methyl-accepting chemotaxis protein"/>
    <property type="match status" value="1"/>
</dbReference>
<dbReference type="InterPro" id="IPR024478">
    <property type="entry name" value="HlyB_4HB_MCP"/>
</dbReference>
<evidence type="ECO:0000256" key="12">
    <source>
        <dbReference type="SAM" id="Phobius"/>
    </source>
</evidence>
<evidence type="ECO:0000256" key="7">
    <source>
        <dbReference type="ARBA" id="ARBA00022989"/>
    </source>
</evidence>
<protein>
    <submittedName>
        <fullName evidence="16">Methyl-accepting chemotaxis protein</fullName>
    </submittedName>
</protein>
<evidence type="ECO:0000259" key="15">
    <source>
        <dbReference type="PROSITE" id="PS50885"/>
    </source>
</evidence>
<feature type="transmembrane region" description="Helical" evidence="12">
    <location>
        <begin position="187"/>
        <end position="206"/>
    </location>
</feature>
<name>A0A553H4S1_9PSED</name>
<comment type="similarity">
    <text evidence="10">Belongs to the methyl-accepting chemotaxis (MCP) protein family.</text>
</comment>
<evidence type="ECO:0000256" key="11">
    <source>
        <dbReference type="PROSITE-ProRule" id="PRU00284"/>
    </source>
</evidence>
<dbReference type="InterPro" id="IPR004089">
    <property type="entry name" value="MCPsignal_dom"/>
</dbReference>
<dbReference type="AlphaFoldDB" id="A0A553H4S1"/>
<evidence type="ECO:0000256" key="10">
    <source>
        <dbReference type="ARBA" id="ARBA00029447"/>
    </source>
</evidence>
<feature type="transmembrane region" description="Helical" evidence="12">
    <location>
        <begin position="12"/>
        <end position="31"/>
    </location>
</feature>
<organism evidence="16 17">
    <name type="scientific">Pseudomonas mangiferae</name>
    <dbReference type="NCBI Taxonomy" id="2593654"/>
    <lineage>
        <taxon>Bacteria</taxon>
        <taxon>Pseudomonadati</taxon>
        <taxon>Pseudomonadota</taxon>
        <taxon>Gammaproteobacteria</taxon>
        <taxon>Pseudomonadales</taxon>
        <taxon>Pseudomonadaceae</taxon>
        <taxon>Pseudomonas</taxon>
    </lineage>
</organism>
<keyword evidence="6 12" id="KW-0812">Transmembrane</keyword>
<dbReference type="PROSITE" id="PS50111">
    <property type="entry name" value="CHEMOTAXIS_TRANSDUC_2"/>
    <property type="match status" value="1"/>
</dbReference>
<keyword evidence="17" id="KW-1185">Reference proteome</keyword>
<accession>A0A553H4S1</accession>
<keyword evidence="5" id="KW-0997">Cell inner membrane</keyword>
<evidence type="ECO:0000259" key="13">
    <source>
        <dbReference type="PROSITE" id="PS50111"/>
    </source>
</evidence>
<dbReference type="PANTHER" id="PTHR32089:SF120">
    <property type="entry name" value="METHYL-ACCEPTING CHEMOTAXIS PROTEIN TLPQ"/>
    <property type="match status" value="1"/>
</dbReference>
<feature type="domain" description="HAMP" evidence="15">
    <location>
        <begin position="211"/>
        <end position="265"/>
    </location>
</feature>
<keyword evidence="9 11" id="KW-0807">Transducer</keyword>
<comment type="subcellular location">
    <subcellularLocation>
        <location evidence="1">Cell inner membrane</location>
        <topology evidence="1">Multi-pass membrane protein</topology>
    </subcellularLocation>
</comment>
<evidence type="ECO:0000256" key="8">
    <source>
        <dbReference type="ARBA" id="ARBA00023136"/>
    </source>
</evidence>
<evidence type="ECO:0000256" key="3">
    <source>
        <dbReference type="ARBA" id="ARBA00022481"/>
    </source>
</evidence>
<evidence type="ECO:0000313" key="16">
    <source>
        <dbReference type="EMBL" id="TRX76762.1"/>
    </source>
</evidence>
<dbReference type="EMBL" id="VJOY01000001">
    <property type="protein sequence ID" value="TRX76762.1"/>
    <property type="molecule type" value="Genomic_DNA"/>
</dbReference>
<keyword evidence="3" id="KW-0488">Methylation</keyword>
<evidence type="ECO:0000313" key="17">
    <source>
        <dbReference type="Proteomes" id="UP000315235"/>
    </source>
</evidence>
<evidence type="ECO:0000256" key="6">
    <source>
        <dbReference type="ARBA" id="ARBA00022692"/>
    </source>
</evidence>
<keyword evidence="7 12" id="KW-1133">Transmembrane helix</keyword>
<proteinExistence type="inferred from homology"/>
<keyword evidence="2" id="KW-1003">Cell membrane</keyword>
<dbReference type="FunFam" id="1.10.287.950:FF:000001">
    <property type="entry name" value="Methyl-accepting chemotaxis sensory transducer"/>
    <property type="match status" value="1"/>
</dbReference>
<dbReference type="CDD" id="cd06225">
    <property type="entry name" value="HAMP"/>
    <property type="match status" value="1"/>
</dbReference>
<sequence length="542" mass="58701">MLSRISIKQSLLLTFGIILAAMLGLMLYLYLSLNRIQGTVESLVDRNVSLLSAISDLRYTTVTYRRFALDYGLTTEEAEHRTIKAKIDANDVAVEQSLVNMERLTRDTSLTGQVADIRRRLADYKAMQTHYVDLVDAGDIARARVEILTNMLVPFDAIVGQLKDIQVRIIEDANVLRRDEVSLIARITYATLGIGLFMGLFIVAMARTIGRKIGRPLATLNQQMERVGSGDLGHPLDLASFAHDELGTAARTFAGMQGGITRLIGDIRTGVDTLEGSTRRVNALSVQAADVLRSQRSEIEQIATAMNQMESSFQDVARTTVEAASAAEQATRESRTSHGVVQQATQHVERAAEGIEQADAASQALQGDSASIGRITDAISKIAEQTNLLALNAAIEAARAGEQGRGFAVVADEVRTLAKRTQDSIVEITTLITALQNRSGQVGEAMQSSQSIMRDSVQQSREANRSIERIDQAVNGLSSMNDQIASAVEEQSAVAAELNRNVSSVSAASLRVAEGSSETLEASARLTALAGELRQAIDRFRL</sequence>
<dbReference type="OrthoDB" id="9763018at2"/>
<reference evidence="16 17" key="1">
    <citation type="submission" date="2019-07" db="EMBL/GenBank/DDBJ databases">
        <title>Pseudomonas mangiferae sp. nov., isolated from bark of mango tree in Thailand.</title>
        <authorList>
            <person name="Srisuk N."/>
            <person name="Anurat P."/>
        </authorList>
    </citation>
    <scope>NUCLEOTIDE SEQUENCE [LARGE SCALE GENOMIC DNA]</scope>
    <source>
        <strain evidence="16 17">DMKU_BBB3-04</strain>
    </source>
</reference>
<evidence type="ECO:0000256" key="1">
    <source>
        <dbReference type="ARBA" id="ARBA00004429"/>
    </source>
</evidence>
<dbReference type="SMART" id="SM00304">
    <property type="entry name" value="HAMP"/>
    <property type="match status" value="1"/>
</dbReference>
<dbReference type="GO" id="GO:0007165">
    <property type="term" value="P:signal transduction"/>
    <property type="evidence" value="ECO:0007669"/>
    <property type="project" value="UniProtKB-KW"/>
</dbReference>
<evidence type="ECO:0000256" key="2">
    <source>
        <dbReference type="ARBA" id="ARBA00022475"/>
    </source>
</evidence>
<dbReference type="PANTHER" id="PTHR32089">
    <property type="entry name" value="METHYL-ACCEPTING CHEMOTAXIS PROTEIN MCPB"/>
    <property type="match status" value="1"/>
</dbReference>
<dbReference type="GO" id="GO:0006935">
    <property type="term" value="P:chemotaxis"/>
    <property type="evidence" value="ECO:0007669"/>
    <property type="project" value="UniProtKB-KW"/>
</dbReference>
<dbReference type="SUPFAM" id="SSF58104">
    <property type="entry name" value="Methyl-accepting chemotaxis protein (MCP) signaling domain"/>
    <property type="match status" value="1"/>
</dbReference>
<keyword evidence="4" id="KW-0145">Chemotaxis</keyword>
<dbReference type="Proteomes" id="UP000315235">
    <property type="component" value="Unassembled WGS sequence"/>
</dbReference>
<keyword evidence="8 12" id="KW-0472">Membrane</keyword>
<dbReference type="PROSITE" id="PS50885">
    <property type="entry name" value="HAMP"/>
    <property type="match status" value="1"/>
</dbReference>
<evidence type="ECO:0000256" key="4">
    <source>
        <dbReference type="ARBA" id="ARBA00022500"/>
    </source>
</evidence>
<dbReference type="Pfam" id="PF00015">
    <property type="entry name" value="MCPsignal"/>
    <property type="match status" value="1"/>
</dbReference>
<dbReference type="GO" id="GO:0004888">
    <property type="term" value="F:transmembrane signaling receptor activity"/>
    <property type="evidence" value="ECO:0007669"/>
    <property type="project" value="InterPro"/>
</dbReference>
<comment type="caution">
    <text evidence="16">The sequence shown here is derived from an EMBL/GenBank/DDBJ whole genome shotgun (WGS) entry which is preliminary data.</text>
</comment>
<dbReference type="PROSITE" id="PS50192">
    <property type="entry name" value="T_SNARE"/>
    <property type="match status" value="1"/>
</dbReference>